<feature type="compositionally biased region" description="Low complexity" evidence="1">
    <location>
        <begin position="16"/>
        <end position="70"/>
    </location>
</feature>
<feature type="compositionally biased region" description="Pro residues" evidence="1">
    <location>
        <begin position="576"/>
        <end position="586"/>
    </location>
</feature>
<dbReference type="Proteomes" id="UP000250266">
    <property type="component" value="Unassembled WGS sequence"/>
</dbReference>
<dbReference type="EMBL" id="KV745260">
    <property type="protein sequence ID" value="OCK75923.1"/>
    <property type="molecule type" value="Genomic_DNA"/>
</dbReference>
<feature type="compositionally biased region" description="Low complexity" evidence="1">
    <location>
        <begin position="234"/>
        <end position="253"/>
    </location>
</feature>
<feature type="compositionally biased region" description="Polar residues" evidence="1">
    <location>
        <begin position="479"/>
        <end position="491"/>
    </location>
</feature>
<feature type="compositionally biased region" description="Pro residues" evidence="1">
    <location>
        <begin position="264"/>
        <end position="279"/>
    </location>
</feature>
<accession>A0A8E2E2A7</accession>
<proteinExistence type="predicted"/>
<feature type="region of interest" description="Disordered" evidence="1">
    <location>
        <begin position="1"/>
        <end position="307"/>
    </location>
</feature>
<dbReference type="OrthoDB" id="5431222at2759"/>
<reference evidence="2 3" key="1">
    <citation type="journal article" date="2016" name="Nat. Commun.">
        <title>Ectomycorrhizal ecology is imprinted in the genome of the dominant symbiotic fungus Cenococcum geophilum.</title>
        <authorList>
            <consortium name="DOE Joint Genome Institute"/>
            <person name="Peter M."/>
            <person name="Kohler A."/>
            <person name="Ohm R.A."/>
            <person name="Kuo A."/>
            <person name="Krutzmann J."/>
            <person name="Morin E."/>
            <person name="Arend M."/>
            <person name="Barry K.W."/>
            <person name="Binder M."/>
            <person name="Choi C."/>
            <person name="Clum A."/>
            <person name="Copeland A."/>
            <person name="Grisel N."/>
            <person name="Haridas S."/>
            <person name="Kipfer T."/>
            <person name="LaButti K."/>
            <person name="Lindquist E."/>
            <person name="Lipzen A."/>
            <person name="Maire R."/>
            <person name="Meier B."/>
            <person name="Mihaltcheva S."/>
            <person name="Molinier V."/>
            <person name="Murat C."/>
            <person name="Poggeler S."/>
            <person name="Quandt C.A."/>
            <person name="Sperisen C."/>
            <person name="Tritt A."/>
            <person name="Tisserant E."/>
            <person name="Crous P.W."/>
            <person name="Henrissat B."/>
            <person name="Nehls U."/>
            <person name="Egli S."/>
            <person name="Spatafora J.W."/>
            <person name="Grigoriev I.V."/>
            <person name="Martin F.M."/>
        </authorList>
    </citation>
    <scope>NUCLEOTIDE SEQUENCE [LARGE SCALE GENOMIC DNA]</scope>
    <source>
        <strain evidence="2 3">CBS 459.81</strain>
    </source>
</reference>
<evidence type="ECO:0000256" key="1">
    <source>
        <dbReference type="SAM" id="MobiDB-lite"/>
    </source>
</evidence>
<keyword evidence="3" id="KW-1185">Reference proteome</keyword>
<feature type="compositionally biased region" description="Low complexity" evidence="1">
    <location>
        <begin position="115"/>
        <end position="162"/>
    </location>
</feature>
<evidence type="ECO:0000313" key="2">
    <source>
        <dbReference type="EMBL" id="OCK75923.1"/>
    </source>
</evidence>
<feature type="compositionally biased region" description="Pro residues" evidence="1">
    <location>
        <begin position="510"/>
        <end position="523"/>
    </location>
</feature>
<feature type="region of interest" description="Disordered" evidence="1">
    <location>
        <begin position="505"/>
        <end position="699"/>
    </location>
</feature>
<feature type="compositionally biased region" description="Low complexity" evidence="1">
    <location>
        <begin position="170"/>
        <end position="219"/>
    </location>
</feature>
<feature type="compositionally biased region" description="Polar residues" evidence="1">
    <location>
        <begin position="548"/>
        <end position="560"/>
    </location>
</feature>
<feature type="region of interest" description="Disordered" evidence="1">
    <location>
        <begin position="435"/>
        <end position="491"/>
    </location>
</feature>
<sequence>MAWSGPTAGTTPYQPPQYANGQPPYQQPAYGQQSQQYPQQQYSQQPPYAQQPYQQPAYGGQPQYSQSGPPQQGPPSDRPPYQKRKGNPIITRYPPPPGYRGASAQNQGPPYGQTQFQPPNSGFQPPQGGFQQGYQLPPNYQQNQGYQPPQNYPPQQGSYQPPSNFQQPNGYQQPPQSFQQGYPQQSYPPSQGRYQPPQGYQQPPQGYPPQQGGYQGYQPHSSPPTQGPPDQNAPPYQQSSQPWQPPNQQQTYPLSDQYGSLGSQPPPHMQDPNATPIPTPAQLNMDQSTPAQGQPSSAVSQHSDQANGSKPELYLAWDDWDFDFDGAIWPKGNEPIDPNLSLGVIIWRPGKQVTRALPSTYAEAEEQALKPPAEKLENGESVSIYFTLANSHEAFLNVRQTDDWLNVMDDPVFVEFPEDNVELIALEDVIANRDRPDEKEVVENGEEKEQTDSNWNIMDNLEQALTSGQHSGKHHPDTTEVTTSPTSQLTAAKDQNQEDILAQLGVTGSPKPPCPTPGPPYLPSRPDEEPLATPENPPRRYADAGAPRSNSYSGYRSTSFAAPPQRGYSSVSSHSRPPPPPEPKYSPPGEQWQADQSLNRLNGHASYDGTGDSPARSDGSNRTLAGSDFEMENNKSEPLNTAEKPQAPEPRLQRNESLTSRKRSYDDGEQEDGNLRQYDDYTPRNKRRQPQVAAAYGRR</sequence>
<evidence type="ECO:0000313" key="3">
    <source>
        <dbReference type="Proteomes" id="UP000250266"/>
    </source>
</evidence>
<gene>
    <name evidence="2" type="ORF">K432DRAFT_396867</name>
</gene>
<dbReference type="AlphaFoldDB" id="A0A8E2E2A7"/>
<protein>
    <submittedName>
        <fullName evidence="2">Uncharacterized protein</fullName>
    </submittedName>
</protein>
<feature type="compositionally biased region" description="Polar residues" evidence="1">
    <location>
        <begin position="103"/>
        <end position="114"/>
    </location>
</feature>
<feature type="compositionally biased region" description="Basic and acidic residues" evidence="1">
    <location>
        <begin position="673"/>
        <end position="683"/>
    </location>
</feature>
<feature type="compositionally biased region" description="Polar residues" evidence="1">
    <location>
        <begin position="281"/>
        <end position="307"/>
    </location>
</feature>
<organism evidence="2 3">
    <name type="scientific">Lepidopterella palustris CBS 459.81</name>
    <dbReference type="NCBI Taxonomy" id="1314670"/>
    <lineage>
        <taxon>Eukaryota</taxon>
        <taxon>Fungi</taxon>
        <taxon>Dikarya</taxon>
        <taxon>Ascomycota</taxon>
        <taxon>Pezizomycotina</taxon>
        <taxon>Dothideomycetes</taxon>
        <taxon>Pleosporomycetidae</taxon>
        <taxon>Mytilinidiales</taxon>
        <taxon>Argynnaceae</taxon>
        <taxon>Lepidopterella</taxon>
    </lineage>
</organism>
<name>A0A8E2E2A7_9PEZI</name>
<feature type="compositionally biased region" description="Basic and acidic residues" evidence="1">
    <location>
        <begin position="435"/>
        <end position="451"/>
    </location>
</feature>
<feature type="compositionally biased region" description="Polar residues" evidence="1">
    <location>
        <begin position="452"/>
        <end position="470"/>
    </location>
</feature>